<dbReference type="GO" id="GO:0005737">
    <property type="term" value="C:cytoplasm"/>
    <property type="evidence" value="ECO:0007669"/>
    <property type="project" value="TreeGrafter"/>
</dbReference>
<evidence type="ECO:0000256" key="7">
    <source>
        <dbReference type="ARBA" id="ARBA00022833"/>
    </source>
</evidence>
<comment type="catalytic activity">
    <reaction evidence="16">
        <text>S-sulfanyl-L-cysteine + L-cysteine = S-disulfanyl-L-cysteine + L-alanine</text>
        <dbReference type="Rhea" id="RHEA:78627"/>
        <dbReference type="ChEBI" id="CHEBI:35235"/>
        <dbReference type="ChEBI" id="CHEBI:57972"/>
        <dbReference type="ChEBI" id="CHEBI:58591"/>
        <dbReference type="ChEBI" id="CHEBI:229465"/>
    </reaction>
    <physiologicalReaction direction="left-to-right" evidence="16">
        <dbReference type="Rhea" id="RHEA:78628"/>
    </physiologicalReaction>
</comment>
<comment type="cofactor">
    <cofactor evidence="1">
        <name>Zn(2+)</name>
        <dbReference type="ChEBI" id="CHEBI:29105"/>
    </cofactor>
</comment>
<comment type="catalytic activity">
    <reaction evidence="15">
        <text>2 L-cysteine = S-sulfanyl-L-cysteine + L-alanine</text>
        <dbReference type="Rhea" id="RHEA:78543"/>
        <dbReference type="ChEBI" id="CHEBI:35235"/>
        <dbReference type="ChEBI" id="CHEBI:57972"/>
        <dbReference type="ChEBI" id="CHEBI:58591"/>
    </reaction>
    <physiologicalReaction direction="left-to-right" evidence="15">
        <dbReference type="Rhea" id="RHEA:78544"/>
    </physiologicalReaction>
</comment>
<keyword evidence="7" id="KW-0862">Zinc</keyword>
<comment type="catalytic activity">
    <reaction evidence="14">
        <text>S-disulfanyl-L-cysteine + tRNA(Cys) + ATP = (S)-disulfanyl-L-cysteinyl-tRNA(Cys) + AMP + diphosphate</text>
        <dbReference type="Rhea" id="RHEA:78651"/>
        <dbReference type="Rhea" id="RHEA-COMP:9661"/>
        <dbReference type="Rhea" id="RHEA-COMP:19120"/>
        <dbReference type="ChEBI" id="CHEBI:30616"/>
        <dbReference type="ChEBI" id="CHEBI:33019"/>
        <dbReference type="ChEBI" id="CHEBI:78442"/>
        <dbReference type="ChEBI" id="CHEBI:229465"/>
        <dbReference type="ChEBI" id="CHEBI:229521"/>
        <dbReference type="ChEBI" id="CHEBI:456215"/>
    </reaction>
    <physiologicalReaction direction="left-to-right" evidence="14">
        <dbReference type="Rhea" id="RHEA:78652"/>
    </physiologicalReaction>
</comment>
<dbReference type="InterPro" id="IPR024909">
    <property type="entry name" value="Cys-tRNA/MSH_ligase"/>
</dbReference>
<dbReference type="GeneID" id="106667771"/>
<dbReference type="OrthoDB" id="438179at2759"/>
<proteinExistence type="inferred from homology"/>
<feature type="domain" description="tRNA synthetases class I catalytic" evidence="19">
    <location>
        <begin position="70"/>
        <end position="359"/>
    </location>
</feature>
<dbReference type="PRINTS" id="PR00983">
    <property type="entry name" value="TRNASYNTHCYS"/>
</dbReference>
<dbReference type="SUPFAM" id="SSF47323">
    <property type="entry name" value="Anticodon-binding domain of a subclass of class I aminoacyl-tRNA synthetases"/>
    <property type="match status" value="1"/>
</dbReference>
<dbReference type="SUPFAM" id="SSF52374">
    <property type="entry name" value="Nucleotidylyl transferase"/>
    <property type="match status" value="1"/>
</dbReference>
<keyword evidence="6" id="KW-0547">Nucleotide-binding</keyword>
<comment type="function">
    <text evidence="13">In addition to its role as an aminoacyl-tRNA synthetase, has also cysteine persulfide synthase activity. Produces reactive persulfide species such as cysteine persulfide (CysSSH) from substrate cysteine and mediate direct incorporation of CysSSH into proteins during translations, resulting in protein persulfides and polysulfides. CysSSHs behave as potent antioxidants and cellular protectants.</text>
</comment>
<dbReference type="Gene3D" id="3.40.50.620">
    <property type="entry name" value="HUPs"/>
    <property type="match status" value="1"/>
</dbReference>
<dbReference type="Pfam" id="PF01406">
    <property type="entry name" value="tRNA-synt_1e"/>
    <property type="match status" value="1"/>
</dbReference>
<dbReference type="OMA" id="CSAMTHH"/>
<dbReference type="PANTHER" id="PTHR10890:SF27">
    <property type="entry name" value="CYSTEINE--TRNA LIGASE, MITOCHONDRIAL-RELATED"/>
    <property type="match status" value="1"/>
</dbReference>
<dbReference type="PANTHER" id="PTHR10890">
    <property type="entry name" value="CYSTEINYL-TRNA SYNTHETASE"/>
    <property type="match status" value="1"/>
</dbReference>
<evidence type="ECO:0000313" key="21">
    <source>
        <dbReference type="Proteomes" id="UP000494040"/>
    </source>
</evidence>
<comment type="similarity">
    <text evidence="2">Belongs to the class-I aminoacyl-tRNA synthetase family.</text>
</comment>
<keyword evidence="5" id="KW-0479">Metal-binding</keyword>
<evidence type="ECO:0000256" key="16">
    <source>
        <dbReference type="ARBA" id="ARBA00047731"/>
    </source>
</evidence>
<comment type="function">
    <text evidence="12">Mitochondrial cysteine-specific aminoacyl-tRNA synthetase that catalyzes the ATP-dependent ligation of cysteine to tRNA(Cys).</text>
</comment>
<dbReference type="InterPro" id="IPR015803">
    <property type="entry name" value="Cys-tRNA-ligase"/>
</dbReference>
<evidence type="ECO:0000256" key="1">
    <source>
        <dbReference type="ARBA" id="ARBA00001947"/>
    </source>
</evidence>
<reference evidence="20" key="1">
    <citation type="submission" date="2022-01" db="UniProtKB">
        <authorList>
            <consortium name="EnsemblMetazoa"/>
        </authorList>
    </citation>
    <scope>IDENTIFICATION</scope>
</reference>
<dbReference type="GO" id="GO:0046872">
    <property type="term" value="F:metal ion binding"/>
    <property type="evidence" value="ECO:0007669"/>
    <property type="project" value="UniProtKB-KW"/>
</dbReference>
<dbReference type="InterPro" id="IPR009080">
    <property type="entry name" value="tRNAsynth_Ia_anticodon-bd"/>
</dbReference>
<evidence type="ECO:0000313" key="20">
    <source>
        <dbReference type="EnsemblMetazoa" id="XP_014251430.1"/>
    </source>
</evidence>
<evidence type="ECO:0000256" key="12">
    <source>
        <dbReference type="ARBA" id="ARBA00043868"/>
    </source>
</evidence>
<organism evidence="20 21">
    <name type="scientific">Cimex lectularius</name>
    <name type="common">Bed bug</name>
    <name type="synonym">Acanthia lectularia</name>
    <dbReference type="NCBI Taxonomy" id="79782"/>
    <lineage>
        <taxon>Eukaryota</taxon>
        <taxon>Metazoa</taxon>
        <taxon>Ecdysozoa</taxon>
        <taxon>Arthropoda</taxon>
        <taxon>Hexapoda</taxon>
        <taxon>Insecta</taxon>
        <taxon>Pterygota</taxon>
        <taxon>Neoptera</taxon>
        <taxon>Paraneoptera</taxon>
        <taxon>Hemiptera</taxon>
        <taxon>Heteroptera</taxon>
        <taxon>Panheteroptera</taxon>
        <taxon>Cimicomorpha</taxon>
        <taxon>Cimicidae</taxon>
        <taxon>Cimex</taxon>
    </lineage>
</organism>
<evidence type="ECO:0000256" key="13">
    <source>
        <dbReference type="ARBA" id="ARBA00045476"/>
    </source>
</evidence>
<dbReference type="CDD" id="cd00672">
    <property type="entry name" value="CysRS_core"/>
    <property type="match status" value="1"/>
</dbReference>
<dbReference type="NCBIfam" id="TIGR00435">
    <property type="entry name" value="cysS"/>
    <property type="match status" value="1"/>
</dbReference>
<dbReference type="Proteomes" id="UP000494040">
    <property type="component" value="Unassembled WGS sequence"/>
</dbReference>
<evidence type="ECO:0000256" key="4">
    <source>
        <dbReference type="ARBA" id="ARBA00022598"/>
    </source>
</evidence>
<dbReference type="GO" id="GO:0004817">
    <property type="term" value="F:cysteine-tRNA ligase activity"/>
    <property type="evidence" value="ECO:0007669"/>
    <property type="project" value="UniProtKB-EC"/>
</dbReference>
<keyword evidence="9" id="KW-0648">Protein biosynthesis</keyword>
<accession>A0A8I6RTT9</accession>
<name>A0A8I6RTT9_CIMLE</name>
<evidence type="ECO:0000256" key="5">
    <source>
        <dbReference type="ARBA" id="ARBA00022723"/>
    </source>
</evidence>
<evidence type="ECO:0000256" key="6">
    <source>
        <dbReference type="ARBA" id="ARBA00022741"/>
    </source>
</evidence>
<evidence type="ECO:0000256" key="17">
    <source>
        <dbReference type="ARBA" id="ARBA00048609"/>
    </source>
</evidence>
<evidence type="ECO:0000256" key="3">
    <source>
        <dbReference type="ARBA" id="ARBA00012832"/>
    </source>
</evidence>
<evidence type="ECO:0000256" key="10">
    <source>
        <dbReference type="ARBA" id="ARBA00023146"/>
    </source>
</evidence>
<dbReference type="EC" id="6.1.1.16" evidence="3"/>
<dbReference type="InterPro" id="IPR032678">
    <property type="entry name" value="tRNA-synt_1_cat_dom"/>
</dbReference>
<dbReference type="AlphaFoldDB" id="A0A8I6RTT9"/>
<dbReference type="HAMAP" id="MF_00041">
    <property type="entry name" value="Cys_tRNA_synth"/>
    <property type="match status" value="1"/>
</dbReference>
<keyword evidence="21" id="KW-1185">Reference proteome</keyword>
<protein>
    <recommendedName>
        <fullName evidence="3">cysteine--tRNA ligase</fullName>
        <ecNumber evidence="3">6.1.1.16</ecNumber>
    </recommendedName>
    <alternativeName>
        <fullName evidence="11">Cysteinyl-tRNA synthetase</fullName>
    </alternativeName>
</protein>
<keyword evidence="4" id="KW-0436">Ligase</keyword>
<evidence type="ECO:0000256" key="15">
    <source>
        <dbReference type="ARBA" id="ARBA00047548"/>
    </source>
</evidence>
<dbReference type="EnsemblMetazoa" id="XM_014395944.2">
    <property type="protein sequence ID" value="XP_014251430.1"/>
    <property type="gene ID" value="LOC106667771"/>
</dbReference>
<dbReference type="KEGG" id="clec:106667771"/>
<evidence type="ECO:0000259" key="19">
    <source>
        <dbReference type="Pfam" id="PF01406"/>
    </source>
</evidence>
<sequence>MVNIIRRGSQIIIGEVPVCKMIGRGWPARRIFRILLRNYSKSWRKPDGFETGLKVHNSLTRCKVDLVTKRDRILSWYSCGPTVYDSAHIGHACCYMQYDLMRRILEDYFGINVIFVMGVTDIDDKIIAKANRLGVEFRDVSKKYEQEFFNDLASLNIKMPTFKARVTDYIEDIVKFISVIVDSGLGYVMPDGTVNFNTGKFPAYGKLVSTCEEEESGGKLSNRDFAMWKGAKPDEPSWPSPWGPGRPGWHIECSTIASKLLGTTIDFHTGGIDLKFPHHENEEAQCCAHHKIDQWVNYWLHTGHLHQSDDAKMSKSLNNTISIQDFLSEYSANHLRMLCMMVPYRNPIEYSKEVIENAVAVEKKFTNFLSDCNSYFKRNELVSINESSLLKELENTRNSVLKCLSNDFDTSSALLHVTKLLSETNSQLQNRTTVSESPSYSILAISNYVSSFLNKFGFSYNQESVLSYRLDSVIESVVNFRTTVRQVALSINKQNSKEILENKNSLLNACDSLRNELNDSGFELKDYGKLTTWNKST</sequence>
<keyword evidence="10" id="KW-0030">Aminoacyl-tRNA synthetase</keyword>
<comment type="catalytic activity">
    <reaction evidence="17">
        <text>S-sulfanyl-L-cysteine + tRNA(Cys) + ATP = (S)-sulfanyl-L-cysteinyl-tRNA(Cys) + AMP + diphosphate</text>
        <dbReference type="Rhea" id="RHEA:78647"/>
        <dbReference type="Rhea" id="RHEA-COMP:9661"/>
        <dbReference type="Rhea" id="RHEA-COMP:19119"/>
        <dbReference type="ChEBI" id="CHEBI:30616"/>
        <dbReference type="ChEBI" id="CHEBI:33019"/>
        <dbReference type="ChEBI" id="CHEBI:58591"/>
        <dbReference type="ChEBI" id="CHEBI:78442"/>
        <dbReference type="ChEBI" id="CHEBI:229520"/>
        <dbReference type="ChEBI" id="CHEBI:456215"/>
    </reaction>
    <physiologicalReaction direction="left-to-right" evidence="17">
        <dbReference type="Rhea" id="RHEA:78648"/>
    </physiologicalReaction>
</comment>
<dbReference type="GO" id="GO:0005524">
    <property type="term" value="F:ATP binding"/>
    <property type="evidence" value="ECO:0007669"/>
    <property type="project" value="UniProtKB-KW"/>
</dbReference>
<evidence type="ECO:0000256" key="8">
    <source>
        <dbReference type="ARBA" id="ARBA00022840"/>
    </source>
</evidence>
<evidence type="ECO:0000256" key="14">
    <source>
        <dbReference type="ARBA" id="ARBA00047499"/>
    </source>
</evidence>
<dbReference type="GO" id="GO:0006423">
    <property type="term" value="P:cysteinyl-tRNA aminoacylation"/>
    <property type="evidence" value="ECO:0007669"/>
    <property type="project" value="InterPro"/>
</dbReference>
<dbReference type="CTD" id="36563"/>
<evidence type="ECO:0000256" key="2">
    <source>
        <dbReference type="ARBA" id="ARBA00005594"/>
    </source>
</evidence>
<evidence type="ECO:0000256" key="11">
    <source>
        <dbReference type="ARBA" id="ARBA00031499"/>
    </source>
</evidence>
<evidence type="ECO:0000256" key="18">
    <source>
        <dbReference type="ARBA" id="ARBA00049046"/>
    </source>
</evidence>
<dbReference type="RefSeq" id="XP_014251430.1">
    <property type="nucleotide sequence ID" value="XM_014395944.2"/>
</dbReference>
<dbReference type="Gene3D" id="1.20.120.1910">
    <property type="entry name" value="Cysteine-tRNA ligase, C-terminal anti-codon recognition domain"/>
    <property type="match status" value="1"/>
</dbReference>
<dbReference type="InterPro" id="IPR014729">
    <property type="entry name" value="Rossmann-like_a/b/a_fold"/>
</dbReference>
<evidence type="ECO:0000256" key="9">
    <source>
        <dbReference type="ARBA" id="ARBA00022917"/>
    </source>
</evidence>
<keyword evidence="8" id="KW-0067">ATP-binding</keyword>
<dbReference type="FunFam" id="3.40.50.620:FF:000027">
    <property type="entry name" value="Cysteine--tRNA ligase, cytoplasmic"/>
    <property type="match status" value="1"/>
</dbReference>
<comment type="catalytic activity">
    <reaction evidence="18">
        <text>tRNA(Cys) + L-cysteine + ATP = L-cysteinyl-tRNA(Cys) + AMP + diphosphate</text>
        <dbReference type="Rhea" id="RHEA:17773"/>
        <dbReference type="Rhea" id="RHEA-COMP:9661"/>
        <dbReference type="Rhea" id="RHEA-COMP:9679"/>
        <dbReference type="ChEBI" id="CHEBI:30616"/>
        <dbReference type="ChEBI" id="CHEBI:33019"/>
        <dbReference type="ChEBI" id="CHEBI:35235"/>
        <dbReference type="ChEBI" id="CHEBI:78442"/>
        <dbReference type="ChEBI" id="CHEBI:78517"/>
        <dbReference type="ChEBI" id="CHEBI:456215"/>
        <dbReference type="EC" id="6.1.1.16"/>
    </reaction>
    <physiologicalReaction direction="right-to-left" evidence="18">
        <dbReference type="Rhea" id="RHEA:17775"/>
    </physiologicalReaction>
</comment>